<dbReference type="InterPro" id="IPR029032">
    <property type="entry name" value="AhpD-like"/>
</dbReference>
<dbReference type="Proteomes" id="UP000218209">
    <property type="component" value="Unassembled WGS sequence"/>
</dbReference>
<proteinExistence type="predicted"/>
<keyword evidence="3" id="KW-1185">Reference proteome</keyword>
<dbReference type="Gene3D" id="1.20.1290.10">
    <property type="entry name" value="AhpD-like"/>
    <property type="match status" value="1"/>
</dbReference>
<evidence type="ECO:0000256" key="1">
    <source>
        <dbReference type="SAM" id="MobiDB-lite"/>
    </source>
</evidence>
<dbReference type="AlphaFoldDB" id="A0A1X6NK84"/>
<organism evidence="2 3">
    <name type="scientific">Porphyra umbilicalis</name>
    <name type="common">Purple laver</name>
    <name type="synonym">Red alga</name>
    <dbReference type="NCBI Taxonomy" id="2786"/>
    <lineage>
        <taxon>Eukaryota</taxon>
        <taxon>Rhodophyta</taxon>
        <taxon>Bangiophyceae</taxon>
        <taxon>Bangiales</taxon>
        <taxon>Bangiaceae</taxon>
        <taxon>Porphyra</taxon>
    </lineage>
</organism>
<feature type="non-terminal residue" evidence="2">
    <location>
        <position position="1"/>
    </location>
</feature>
<evidence type="ECO:0000313" key="2">
    <source>
        <dbReference type="EMBL" id="OSX68950.1"/>
    </source>
</evidence>
<dbReference type="SUPFAM" id="SSF69118">
    <property type="entry name" value="AhpD-like"/>
    <property type="match status" value="1"/>
</dbReference>
<sequence>AAGGCLPRPRSEAAGGGAGGGVPRAYAPSSDALLAIFSDEYAETKAWSSWGPDGAHLPAFSLWACWYGIYRESTVLAGVYERSTKEIIASTVSAANNCNFCGNGHALCARASGKAWSLRSSLVAANEEAVNVTGDDRLASFLAWARSFRFPHSPAVQSPPLLLPRDAVELLGTILQVLYKNAMVKLFVGMHPLPDAAPAALRALNKQPRMLAALNRLLALAFMKDAKSARPGRMAEVWSALPTPFHPAGVILPDDLRWSAPNGDIADALRFMHAEQERVRTALIPTCVSHAFVGWLNAWGGAVPDARDDWAAALETEAVVAAGPDAVFLARFVAVAGVAAEQMPAGGLTEFRARWAGDDPELALKSVCSWASWMTARRVVAWMAAPLAAEPTAAVGVHRAGSELPAPVSLSAARGMGGHAVDAGELL</sequence>
<reference evidence="2 3" key="1">
    <citation type="submission" date="2017-03" db="EMBL/GenBank/DDBJ databases">
        <title>WGS assembly of Porphyra umbilicalis.</title>
        <authorList>
            <person name="Brawley S.H."/>
            <person name="Blouin N.A."/>
            <person name="Ficko-Blean E."/>
            <person name="Wheeler G.L."/>
            <person name="Lohr M."/>
            <person name="Goodson H.V."/>
            <person name="Jenkins J.W."/>
            <person name="Blaby-Haas C.E."/>
            <person name="Helliwell K.E."/>
            <person name="Chan C."/>
            <person name="Marriage T."/>
            <person name="Bhattacharya D."/>
            <person name="Klein A.S."/>
            <person name="Badis Y."/>
            <person name="Brodie J."/>
            <person name="Cao Y."/>
            <person name="Collen J."/>
            <person name="Dittami S.M."/>
            <person name="Gachon C.M."/>
            <person name="Green B.R."/>
            <person name="Karpowicz S."/>
            <person name="Kim J.W."/>
            <person name="Kudahl U."/>
            <person name="Lin S."/>
            <person name="Michel G."/>
            <person name="Mittag M."/>
            <person name="Olson B.J."/>
            <person name="Pangilinan J."/>
            <person name="Peng Y."/>
            <person name="Qiu H."/>
            <person name="Shu S."/>
            <person name="Singer J.T."/>
            <person name="Smith A.G."/>
            <person name="Sprecher B.N."/>
            <person name="Wagner V."/>
            <person name="Wang W."/>
            <person name="Wang Z.-Y."/>
            <person name="Yan J."/>
            <person name="Yarish C."/>
            <person name="Zoeuner-Riek S."/>
            <person name="Zhuang Y."/>
            <person name="Zou Y."/>
            <person name="Lindquist E.A."/>
            <person name="Grimwood J."/>
            <person name="Barry K."/>
            <person name="Rokhsar D.S."/>
            <person name="Schmutz J."/>
            <person name="Stiller J.W."/>
            <person name="Grossman A.R."/>
            <person name="Prochnik S.E."/>
        </authorList>
    </citation>
    <scope>NUCLEOTIDE SEQUENCE [LARGE SCALE GENOMIC DNA]</scope>
    <source>
        <strain evidence="2">4086291</strain>
    </source>
</reference>
<feature type="region of interest" description="Disordered" evidence="1">
    <location>
        <begin position="1"/>
        <end position="20"/>
    </location>
</feature>
<accession>A0A1X6NK84</accession>
<protein>
    <submittedName>
        <fullName evidence="2">Uncharacterized protein</fullName>
    </submittedName>
</protein>
<name>A0A1X6NK84_PORUM</name>
<dbReference type="EMBL" id="KV919929">
    <property type="protein sequence ID" value="OSX68950.1"/>
    <property type="molecule type" value="Genomic_DNA"/>
</dbReference>
<gene>
    <name evidence="2" type="ORF">BU14_2055s0001</name>
</gene>
<evidence type="ECO:0000313" key="3">
    <source>
        <dbReference type="Proteomes" id="UP000218209"/>
    </source>
</evidence>